<accession>A0ABS1KNW6</accession>
<keyword evidence="2" id="KW-1185">Reference proteome</keyword>
<dbReference type="Pfam" id="PF18845">
    <property type="entry name" value="baeRF_family3"/>
    <property type="match status" value="1"/>
</dbReference>
<reference evidence="1 2" key="1">
    <citation type="submission" date="2021-01" db="EMBL/GenBank/DDBJ databases">
        <title>Chryseolinea sp. Jin1 Genome sequencing and assembly.</title>
        <authorList>
            <person name="Kim I."/>
        </authorList>
    </citation>
    <scope>NUCLEOTIDE SEQUENCE [LARGE SCALE GENOMIC DNA]</scope>
    <source>
        <strain evidence="1 2">Jin1</strain>
    </source>
</reference>
<dbReference type="RefSeq" id="WP_202008397.1">
    <property type="nucleotide sequence ID" value="NZ_JAERRB010000002.1"/>
</dbReference>
<evidence type="ECO:0000313" key="2">
    <source>
        <dbReference type="Proteomes" id="UP000613030"/>
    </source>
</evidence>
<proteinExistence type="predicted"/>
<gene>
    <name evidence="1" type="ORF">JI741_07370</name>
</gene>
<evidence type="ECO:0000313" key="1">
    <source>
        <dbReference type="EMBL" id="MBL0741034.1"/>
    </source>
</evidence>
<protein>
    <submittedName>
        <fullName evidence="1">Uncharacterized protein</fullName>
    </submittedName>
</protein>
<organism evidence="1 2">
    <name type="scientific">Chryseolinea lacunae</name>
    <dbReference type="NCBI Taxonomy" id="2801331"/>
    <lineage>
        <taxon>Bacteria</taxon>
        <taxon>Pseudomonadati</taxon>
        <taxon>Bacteroidota</taxon>
        <taxon>Cytophagia</taxon>
        <taxon>Cytophagales</taxon>
        <taxon>Fulvivirgaceae</taxon>
        <taxon>Chryseolinea</taxon>
    </lineage>
</organism>
<name>A0ABS1KNW6_9BACT</name>
<dbReference type="InterPro" id="IPR041289">
    <property type="entry name" value="Bact_RF_family3"/>
</dbReference>
<comment type="caution">
    <text evidence="1">The sequence shown here is derived from an EMBL/GenBank/DDBJ whole genome shotgun (WGS) entry which is preliminary data.</text>
</comment>
<dbReference type="Proteomes" id="UP000613030">
    <property type="component" value="Unassembled WGS sequence"/>
</dbReference>
<dbReference type="EMBL" id="JAERRB010000002">
    <property type="protein sequence ID" value="MBL0741034.1"/>
    <property type="molecule type" value="Genomic_DNA"/>
</dbReference>
<sequence>MDTTDIDDLLAEKDTPCVSIVISTPRFTNPRTSNAVVVSKALQKARLLLTHSAWPRDKINRLEIRLDVVASKIDTIGLQKGLAIFISPAVFKIYLLPFSVKEKIMLGKSFELQEMIYYAQFLEPYYLLALSKKKIRLLKGSGQELQEVENADFPKHYQEEFEYEHPSIGTSFGNTLKAFEKDKSELQSIRLEAFVRKSDAALGKYLKKDTPLFIAGVSEEVSSFENLSHHKQQLTGVIKGNYDHDAVHPLADSVWNTILTSVKTRHHDWLRKLDESMGSHMGTAGIRNVWRAASEGNVFVLLLEKDYHVTAYSDAQNARQLYITPPLAQHHIVPNAASEVVRMVKEKGGQVVIVDNDMLQHYKHIAILLRYEETVEI</sequence>